<evidence type="ECO:0000313" key="2">
    <source>
        <dbReference type="Proteomes" id="UP000182715"/>
    </source>
</evidence>
<accession>A0A0H5QAB0</accession>
<protein>
    <submittedName>
        <fullName evidence="1">Uncharacterized protein</fullName>
    </submittedName>
</protein>
<dbReference type="AlphaFoldDB" id="A0A0H5QAB0"/>
<evidence type="ECO:0000313" key="1">
    <source>
        <dbReference type="EMBL" id="CRY98919.1"/>
    </source>
</evidence>
<sequence length="61" mass="7034">MPRKQTKNLKSRHSRKSGNLVYPASAISDTFPHASISSFLRFQSLPITPWFFISRFPPARE</sequence>
<organism evidence="1 2">
    <name type="scientific">Neisseria meningitidis serogroup B</name>
    <dbReference type="NCBI Taxonomy" id="491"/>
    <lineage>
        <taxon>Bacteria</taxon>
        <taxon>Pseudomonadati</taxon>
        <taxon>Pseudomonadota</taxon>
        <taxon>Betaproteobacteria</taxon>
        <taxon>Neisseriales</taxon>
        <taxon>Neisseriaceae</taxon>
        <taxon>Neisseria</taxon>
    </lineage>
</organism>
<proteinExistence type="predicted"/>
<dbReference type="Proteomes" id="UP000182715">
    <property type="component" value="Unassembled WGS sequence"/>
</dbReference>
<dbReference type="EMBL" id="CVTF01000029">
    <property type="protein sequence ID" value="CRY98919.1"/>
    <property type="molecule type" value="Genomic_DNA"/>
</dbReference>
<name>A0A0H5QAB0_NEIMI</name>
<dbReference type="EMBL" id="CVTF01000029">
    <property type="protein sequence ID" value="CRY98918.1"/>
    <property type="molecule type" value="Genomic_DNA"/>
</dbReference>
<reference evidence="1 2" key="1">
    <citation type="submission" date="2014-11" db="EMBL/GenBank/DDBJ databases">
        <authorList>
            <person name="Diene M.Seydina."/>
        </authorList>
    </citation>
    <scope>NUCLEOTIDE SEQUENCE [LARGE SCALE GENOMIC DNA]</scope>
    <source>
        <strain evidence="1 2">Neisseria meningitidis CHUV</strain>
    </source>
</reference>